<dbReference type="AlphaFoldDB" id="A0A6J8E4T4"/>
<organism evidence="1 2">
    <name type="scientific">Mytilus coruscus</name>
    <name type="common">Sea mussel</name>
    <dbReference type="NCBI Taxonomy" id="42192"/>
    <lineage>
        <taxon>Eukaryota</taxon>
        <taxon>Metazoa</taxon>
        <taxon>Spiralia</taxon>
        <taxon>Lophotrochozoa</taxon>
        <taxon>Mollusca</taxon>
        <taxon>Bivalvia</taxon>
        <taxon>Autobranchia</taxon>
        <taxon>Pteriomorphia</taxon>
        <taxon>Mytilida</taxon>
        <taxon>Mytiloidea</taxon>
        <taxon>Mytilidae</taxon>
        <taxon>Mytilinae</taxon>
        <taxon>Mytilus</taxon>
    </lineage>
</organism>
<dbReference type="InterPro" id="IPR011044">
    <property type="entry name" value="Quino_amine_DH_bsu"/>
</dbReference>
<name>A0A6J8E4T4_MYTCO</name>
<dbReference type="SUPFAM" id="SSF50969">
    <property type="entry name" value="YVTN repeat-like/Quinoprotein amine dehydrogenase"/>
    <property type="match status" value="1"/>
</dbReference>
<reference evidence="1 2" key="1">
    <citation type="submission" date="2020-06" db="EMBL/GenBank/DDBJ databases">
        <authorList>
            <person name="Li R."/>
            <person name="Bekaert M."/>
        </authorList>
    </citation>
    <scope>NUCLEOTIDE SEQUENCE [LARGE SCALE GENOMIC DNA]</scope>
    <source>
        <strain evidence="2">wild</strain>
    </source>
</reference>
<evidence type="ECO:0000313" key="2">
    <source>
        <dbReference type="Proteomes" id="UP000507470"/>
    </source>
</evidence>
<evidence type="ECO:0000313" key="1">
    <source>
        <dbReference type="EMBL" id="CAC5414572.1"/>
    </source>
</evidence>
<dbReference type="Proteomes" id="UP000507470">
    <property type="component" value="Unassembled WGS sequence"/>
</dbReference>
<accession>A0A6J8E4T4</accession>
<protein>
    <submittedName>
        <fullName evidence="1">TRIM32</fullName>
        <ecNumber evidence="1">2.3.2.27</ecNumber>
    </submittedName>
</protein>
<dbReference type="EMBL" id="CACVKT020008350">
    <property type="protein sequence ID" value="CAC5414572.1"/>
    <property type="molecule type" value="Genomic_DNA"/>
</dbReference>
<keyword evidence="1" id="KW-0012">Acyltransferase</keyword>
<keyword evidence="1" id="KW-0808">Transferase</keyword>
<proteinExistence type="predicted"/>
<keyword evidence="2" id="KW-1185">Reference proteome</keyword>
<sequence>MGILNKTEHDVGDQIKDIRNCCKKLGIKCLSQFTDIQVELVKTFHIEGSDLSCGVCVGDDHIILGNRSSKNILQVFDKKTGHVINTTKFEQDACRLCYDKEQNQIFISPFERKILYKAEIVGDLINHPALLTFNDDYVWASCKHGKHVFIVVDDAFKRFVSTQSPNDSTKMTTVVSTNTDCGTNGMNIVKKTIIFTTKDKEVKCITIQGEDVYCFKDEMIKTPECITALPSGLVLVVDRDSKGSLHVLSEDGNKHKTLLHNFDTITDPRDIWLDNDDHKTFYIAGGEYLQKYRITYD</sequence>
<dbReference type="GO" id="GO:0061630">
    <property type="term" value="F:ubiquitin protein ligase activity"/>
    <property type="evidence" value="ECO:0007669"/>
    <property type="project" value="UniProtKB-EC"/>
</dbReference>
<gene>
    <name evidence="1" type="ORF">MCOR_47345</name>
</gene>
<dbReference type="EC" id="2.3.2.27" evidence="1"/>